<evidence type="ECO:0000313" key="2">
    <source>
        <dbReference type="EMBL" id="NBC42049.1"/>
    </source>
</evidence>
<evidence type="ECO:0000313" key="3">
    <source>
        <dbReference type="Proteomes" id="UP000537825"/>
    </source>
</evidence>
<keyword evidence="3" id="KW-1185">Reference proteome</keyword>
<comment type="caution">
    <text evidence="2">The sequence shown here is derived from an EMBL/GenBank/DDBJ whole genome shotgun (WGS) entry which is preliminary data.</text>
</comment>
<name>A0A7X4YC86_9BACT</name>
<dbReference type="RefSeq" id="WP_139921843.1">
    <property type="nucleotide sequence ID" value="NZ_CBCSLE010000229.1"/>
</dbReference>
<dbReference type="AlphaFoldDB" id="A0A7X4YC86"/>
<dbReference type="Proteomes" id="UP000537825">
    <property type="component" value="Unassembled WGS sequence"/>
</dbReference>
<dbReference type="EMBL" id="JAAAPK010000004">
    <property type="protein sequence ID" value="NBC42049.1"/>
    <property type="molecule type" value="Genomic_DNA"/>
</dbReference>
<evidence type="ECO:0000256" key="1">
    <source>
        <dbReference type="SAM" id="SignalP"/>
    </source>
</evidence>
<evidence type="ECO:0008006" key="4">
    <source>
        <dbReference type="Google" id="ProtNLM"/>
    </source>
</evidence>
<gene>
    <name evidence="2" type="ORF">GTZ93_19800</name>
</gene>
<accession>A0A7X4YC86</accession>
<protein>
    <recommendedName>
        <fullName evidence="4">Peptidase M61 catalytic domain-containing protein</fullName>
    </recommendedName>
</protein>
<sequence>MARAWLLSLALTLGACASAPLSSPWDEAVPLRYNILYTQDPTPRLNVEVFLPRKFPREFLFRQPGRVESLFVTDEVGTRFDVFPKNGVVQVPEGTRFIRYHYPLTTSSQGGGGRHLFGGMGEGDTWHVAGKAYLLTPSRVTADLRVDVTASGADVLLPWTPGDNGVYHLRGEDLIDAGFHSFGGRRCEAHVGASVMEVALLGRFTHLTDADLCAWLEQAGREVVTVRKSFPYPRITVRVLPVPGDATPGVFGMTLWSAPPSISILVGQDATAASFAKDWVAVHEMLHLTHPALVPREAWLTEGLATYYTELARARSGRQTARQAWRELTNGFARGQAASGSRTMKEVVAEERNYMGIYWTGALFALHLDVELRRVTEGRARLEDVLELLATRGPTATLASFGDAVDTVAGQPLFGALLARHLPKPAFSELAPLLENLGVRIDPGGVTLHAAPGSGWREALDGERTPDDAG</sequence>
<feature type="signal peptide" evidence="1">
    <location>
        <begin position="1"/>
        <end position="17"/>
    </location>
</feature>
<reference evidence="2 3" key="1">
    <citation type="submission" date="2020-01" db="EMBL/GenBank/DDBJ databases">
        <title>The draft genome sequence of Corallococcus exiguus DSM 14696.</title>
        <authorList>
            <person name="Zhang X."/>
            <person name="Zhu H."/>
        </authorList>
    </citation>
    <scope>NUCLEOTIDE SEQUENCE [LARGE SCALE GENOMIC DNA]</scope>
    <source>
        <strain evidence="2 3">DSM 14696</strain>
    </source>
</reference>
<proteinExistence type="predicted"/>
<keyword evidence="1" id="KW-0732">Signal</keyword>
<organism evidence="2 3">
    <name type="scientific">Corallococcus exiguus</name>
    <dbReference type="NCBI Taxonomy" id="83462"/>
    <lineage>
        <taxon>Bacteria</taxon>
        <taxon>Pseudomonadati</taxon>
        <taxon>Myxococcota</taxon>
        <taxon>Myxococcia</taxon>
        <taxon>Myxococcales</taxon>
        <taxon>Cystobacterineae</taxon>
        <taxon>Myxococcaceae</taxon>
        <taxon>Corallococcus</taxon>
    </lineage>
</organism>
<dbReference type="InterPro" id="IPR027268">
    <property type="entry name" value="Peptidase_M4/M1_CTD_sf"/>
</dbReference>
<dbReference type="Gene3D" id="1.10.390.10">
    <property type="entry name" value="Neutral Protease Domain 2"/>
    <property type="match status" value="1"/>
</dbReference>
<dbReference type="PROSITE" id="PS51257">
    <property type="entry name" value="PROKAR_LIPOPROTEIN"/>
    <property type="match status" value="1"/>
</dbReference>
<feature type="chain" id="PRO_5031033582" description="Peptidase M61 catalytic domain-containing protein" evidence="1">
    <location>
        <begin position="18"/>
        <end position="470"/>
    </location>
</feature>